<keyword evidence="5" id="KW-1185">Reference proteome</keyword>
<dbReference type="Proteomes" id="UP000075809">
    <property type="component" value="Unassembled WGS sequence"/>
</dbReference>
<organism evidence="4 5">
    <name type="scientific">Mycetomoellerius zeteki</name>
    <dbReference type="NCBI Taxonomy" id="64791"/>
    <lineage>
        <taxon>Eukaryota</taxon>
        <taxon>Metazoa</taxon>
        <taxon>Ecdysozoa</taxon>
        <taxon>Arthropoda</taxon>
        <taxon>Hexapoda</taxon>
        <taxon>Insecta</taxon>
        <taxon>Pterygota</taxon>
        <taxon>Neoptera</taxon>
        <taxon>Endopterygota</taxon>
        <taxon>Hymenoptera</taxon>
        <taxon>Apocrita</taxon>
        <taxon>Aculeata</taxon>
        <taxon>Formicoidea</taxon>
        <taxon>Formicidae</taxon>
        <taxon>Myrmicinae</taxon>
        <taxon>Mycetomoellerius</taxon>
    </lineage>
</organism>
<dbReference type="CDD" id="cd03716">
    <property type="entry name" value="SOCS_ASB_like"/>
    <property type="match status" value="1"/>
</dbReference>
<evidence type="ECO:0000256" key="2">
    <source>
        <dbReference type="ARBA" id="ARBA00023043"/>
    </source>
</evidence>
<proteinExistence type="predicted"/>
<sequence>MEVLIDCYFDRLFSEMERSCLASRYKRRELVSYFTDVINSCAEAEDLDKQDVCERIVLSALRYHNITMMENGSICLLGKFHNVLYVAAKLCYDWNINNNAIVSRLLNDIFYCEKTFERLLVGAIFGTRVTHFLSGWKCDFNDREENIRALVYFLDHAISGRLEYRCESSPIKRRFIDVSMESYGQVLPLRVAIQHGAPDILLIMIRYGASVESDKLAPSPMEMILTKLSEYEAQPGQEEVVYPEHLLMCLKLLLRTVIAVYIRIPDHIAAHSGIFSISLYERYPNLANRNLIPSERSGICPAELRHLCRCRIREILHNNWALPHGIKKLQIPESLRNYLDLLQD</sequence>
<dbReference type="PANTHER" id="PTHR20966">
    <property type="entry name" value="ANKYRIN REPEAT AND SOCS BOX PROTEIN 17"/>
    <property type="match status" value="1"/>
</dbReference>
<dbReference type="Pfam" id="PF07525">
    <property type="entry name" value="SOCS_box"/>
    <property type="match status" value="1"/>
</dbReference>
<dbReference type="PROSITE" id="PS50225">
    <property type="entry name" value="SOCS"/>
    <property type="match status" value="1"/>
</dbReference>
<evidence type="ECO:0000313" key="4">
    <source>
        <dbReference type="EMBL" id="KYQ60052.1"/>
    </source>
</evidence>
<evidence type="ECO:0000259" key="3">
    <source>
        <dbReference type="PROSITE" id="PS50225"/>
    </source>
</evidence>
<dbReference type="SMART" id="SM00969">
    <property type="entry name" value="SOCS_box"/>
    <property type="match status" value="1"/>
</dbReference>
<feature type="domain" description="SOCS box" evidence="3">
    <location>
        <begin position="301"/>
        <end position="344"/>
    </location>
</feature>
<dbReference type="InterPro" id="IPR039147">
    <property type="entry name" value="ASB17"/>
</dbReference>
<accession>A0A151XI22</accession>
<dbReference type="Gene3D" id="1.10.750.20">
    <property type="entry name" value="SOCS box"/>
    <property type="match status" value="1"/>
</dbReference>
<dbReference type="AlphaFoldDB" id="A0A151XI22"/>
<keyword evidence="2" id="KW-0040">ANK repeat</keyword>
<dbReference type="KEGG" id="mzt:108725431"/>
<dbReference type="InterPro" id="IPR001496">
    <property type="entry name" value="SOCS_box"/>
</dbReference>
<dbReference type="OrthoDB" id="6419934at2759"/>
<evidence type="ECO:0000256" key="1">
    <source>
        <dbReference type="ARBA" id="ARBA00022786"/>
    </source>
</evidence>
<reference evidence="4 5" key="1">
    <citation type="submission" date="2015-09" db="EMBL/GenBank/DDBJ databases">
        <title>Trachymyrmex zeteki WGS genome.</title>
        <authorList>
            <person name="Nygaard S."/>
            <person name="Hu H."/>
            <person name="Boomsma J."/>
            <person name="Zhang G."/>
        </authorList>
    </citation>
    <scope>NUCLEOTIDE SEQUENCE [LARGE SCALE GENOMIC DNA]</scope>
    <source>
        <strain evidence="4">Tzet28-1</strain>
        <tissue evidence="4">Whole body</tissue>
    </source>
</reference>
<evidence type="ECO:0000313" key="5">
    <source>
        <dbReference type="Proteomes" id="UP000075809"/>
    </source>
</evidence>
<protein>
    <submittedName>
        <fullName evidence="4">Ankyrin repeat and SOCS box protein 17</fullName>
    </submittedName>
</protein>
<keyword evidence="1" id="KW-0833">Ubl conjugation pathway</keyword>
<gene>
    <name evidence="4" type="ORF">ALC60_00875</name>
</gene>
<name>A0A151XI22_9HYME</name>
<dbReference type="InterPro" id="IPR036036">
    <property type="entry name" value="SOCS_box-like_dom_sf"/>
</dbReference>
<dbReference type="PANTHER" id="PTHR20966:SF2">
    <property type="entry name" value="ANKYRIN REPEAT AND SOCS BOX PROTEIN 17"/>
    <property type="match status" value="1"/>
</dbReference>
<dbReference type="SUPFAM" id="SSF158235">
    <property type="entry name" value="SOCS box-like"/>
    <property type="match status" value="1"/>
</dbReference>
<dbReference type="GO" id="GO:0035556">
    <property type="term" value="P:intracellular signal transduction"/>
    <property type="evidence" value="ECO:0007669"/>
    <property type="project" value="InterPro"/>
</dbReference>
<dbReference type="EMBL" id="KQ982093">
    <property type="protein sequence ID" value="KYQ60052.1"/>
    <property type="molecule type" value="Genomic_DNA"/>
</dbReference>